<keyword evidence="2" id="KW-1185">Reference proteome</keyword>
<accession>A0ACB7SSX5</accession>
<evidence type="ECO:0000313" key="1">
    <source>
        <dbReference type="EMBL" id="KAH6938071.1"/>
    </source>
</evidence>
<dbReference type="EMBL" id="CM023482">
    <property type="protein sequence ID" value="KAH6938071.1"/>
    <property type="molecule type" value="Genomic_DNA"/>
</dbReference>
<reference evidence="1" key="1">
    <citation type="submission" date="2020-05" db="EMBL/GenBank/DDBJ databases">
        <title>Large-scale comparative analyses of tick genomes elucidate their genetic diversity and vector capacities.</title>
        <authorList>
            <person name="Jia N."/>
            <person name="Wang J."/>
            <person name="Shi W."/>
            <person name="Du L."/>
            <person name="Sun Y."/>
            <person name="Zhan W."/>
            <person name="Jiang J."/>
            <person name="Wang Q."/>
            <person name="Zhang B."/>
            <person name="Ji P."/>
            <person name="Sakyi L.B."/>
            <person name="Cui X."/>
            <person name="Yuan T."/>
            <person name="Jiang B."/>
            <person name="Yang W."/>
            <person name="Lam T.T.-Y."/>
            <person name="Chang Q."/>
            <person name="Ding S."/>
            <person name="Wang X."/>
            <person name="Zhu J."/>
            <person name="Ruan X."/>
            <person name="Zhao L."/>
            <person name="Wei J."/>
            <person name="Que T."/>
            <person name="Du C."/>
            <person name="Cheng J."/>
            <person name="Dai P."/>
            <person name="Han X."/>
            <person name="Huang E."/>
            <person name="Gao Y."/>
            <person name="Liu J."/>
            <person name="Shao H."/>
            <person name="Ye R."/>
            <person name="Li L."/>
            <person name="Wei W."/>
            <person name="Wang X."/>
            <person name="Wang C."/>
            <person name="Yang T."/>
            <person name="Huo Q."/>
            <person name="Li W."/>
            <person name="Guo W."/>
            <person name="Chen H."/>
            <person name="Zhou L."/>
            <person name="Ni X."/>
            <person name="Tian J."/>
            <person name="Zhou Y."/>
            <person name="Sheng Y."/>
            <person name="Liu T."/>
            <person name="Pan Y."/>
            <person name="Xia L."/>
            <person name="Li J."/>
            <person name="Zhao F."/>
            <person name="Cao W."/>
        </authorList>
    </citation>
    <scope>NUCLEOTIDE SEQUENCE</scope>
    <source>
        <strain evidence="1">Hyas-2018</strain>
    </source>
</reference>
<comment type="caution">
    <text evidence="1">The sequence shown here is derived from an EMBL/GenBank/DDBJ whole genome shotgun (WGS) entry which is preliminary data.</text>
</comment>
<proteinExistence type="predicted"/>
<gene>
    <name evidence="1" type="ORF">HPB50_006649</name>
</gene>
<sequence>MAEAFCAKVRLVFCDGDNKDDNEEENSGGAARSLGPFTMGKLLSRLRRNEEPLDATGMTPREKKAVRDVWTAFCKEHPDYGVLLFHAFFLKYPDDIQLFKHFKGKNLRTLATDHEFRRVRSCECTAHCSLVGEEITSIIEALGNVTQVLEILEKNALLHQRIRGVTPAHFAKFSNVVVDVLTANHEDLMTSAAQDAWKKFFENTPFSTPYPFLPQFVVSFITVSFEKSKKNVMGSTASSYKVATMSTFYGPQPGGAAPSAAHDKAATSDAVGKDAGGRRSSSADAKSSGTASTDTRQRQSLTRKPGEILSSRKASLPTESHAAPIPDRLSHSEPCTSSAPSGRRRSSTKSLTHLPVKKLADLAGTSSASLSKRRASNASLGKASEHKPSDDHSAASEKSKASQQPSLGKRTSSKISHSSLSEKDKPK</sequence>
<organism evidence="1 2">
    <name type="scientific">Hyalomma asiaticum</name>
    <name type="common">Tick</name>
    <dbReference type="NCBI Taxonomy" id="266040"/>
    <lineage>
        <taxon>Eukaryota</taxon>
        <taxon>Metazoa</taxon>
        <taxon>Ecdysozoa</taxon>
        <taxon>Arthropoda</taxon>
        <taxon>Chelicerata</taxon>
        <taxon>Arachnida</taxon>
        <taxon>Acari</taxon>
        <taxon>Parasitiformes</taxon>
        <taxon>Ixodida</taxon>
        <taxon>Ixodoidea</taxon>
        <taxon>Ixodidae</taxon>
        <taxon>Hyalomminae</taxon>
        <taxon>Hyalomma</taxon>
    </lineage>
</organism>
<protein>
    <submittedName>
        <fullName evidence="1">Uncharacterized protein</fullName>
    </submittedName>
</protein>
<dbReference type="Proteomes" id="UP000821845">
    <property type="component" value="Chromosome 2"/>
</dbReference>
<name>A0ACB7SSX5_HYAAI</name>
<evidence type="ECO:0000313" key="2">
    <source>
        <dbReference type="Proteomes" id="UP000821845"/>
    </source>
</evidence>